<keyword evidence="3" id="KW-0804">Transcription</keyword>
<evidence type="ECO:0000313" key="9">
    <source>
        <dbReference type="EMBL" id="KAF7512919.1"/>
    </source>
</evidence>
<evidence type="ECO:0000256" key="1">
    <source>
        <dbReference type="ARBA" id="ARBA00023015"/>
    </source>
</evidence>
<dbReference type="PROSITE" id="PS00028">
    <property type="entry name" value="ZINC_FINGER_C2H2_1"/>
    <property type="match status" value="1"/>
</dbReference>
<dbReference type="Gene3D" id="4.10.240.10">
    <property type="entry name" value="Zn(2)-C6 fungal-type DNA-binding domain"/>
    <property type="match status" value="1"/>
</dbReference>
<gene>
    <name evidence="9" type="ORF">GJ744_012022</name>
</gene>
<feature type="region of interest" description="Disordered" evidence="6">
    <location>
        <begin position="1"/>
        <end position="65"/>
    </location>
</feature>
<dbReference type="PANTHER" id="PTHR47657:SF7">
    <property type="entry name" value="STEROL REGULATORY ELEMENT-BINDING PROTEIN ECM22"/>
    <property type="match status" value="1"/>
</dbReference>
<dbReference type="Proteomes" id="UP000606974">
    <property type="component" value="Unassembled WGS sequence"/>
</dbReference>
<dbReference type="EMBL" id="JAACFV010000009">
    <property type="protein sequence ID" value="KAF7512919.1"/>
    <property type="molecule type" value="Genomic_DNA"/>
</dbReference>
<keyword evidence="5" id="KW-0479">Metal-binding</keyword>
<dbReference type="InterPro" id="IPR052400">
    <property type="entry name" value="Zn2-C6_fungal_TF"/>
</dbReference>
<evidence type="ECO:0000256" key="5">
    <source>
        <dbReference type="PROSITE-ProRule" id="PRU00042"/>
    </source>
</evidence>
<keyword evidence="5" id="KW-0862">Zinc</keyword>
<keyword evidence="5" id="KW-0863">Zinc-finger</keyword>
<proteinExistence type="predicted"/>
<evidence type="ECO:0000256" key="3">
    <source>
        <dbReference type="ARBA" id="ARBA00023163"/>
    </source>
</evidence>
<dbReference type="Pfam" id="PF00172">
    <property type="entry name" value="Zn_clus"/>
    <property type="match status" value="1"/>
</dbReference>
<sequence>MEDVNLPTADLSHSEQASEQSTGEATRSATQNTIHPLPLPASPIEIDGDNSAQHPPSEPFTAISSPFPRVEIPEYPLVPPHPLPRRKLAYSRRACLSCRTRKMKCDDIQPTCGPCTRLKVACEYPPSSTENQPMAVAERLDNMQDGITKLIQMLPRLSVQPKPRAMPFSLEAYLGAQQEIEVSAEQQRVVQNLEDSLHKLSSFPNWQLLSGRLVSFISDLRAHTLTTEQPPDQEGTGASSEPVLIQGGSRSHMIQKRKFEDDVQEKKFFCFHESCEHSYNSEKLLGNHIRNTHKDRWPDLPGTCDHEGSVKKFRTWEECLTHLTFHQRAMGMRRKEYDKIHASAQFWVSYSNQRVGRDGLASINGSPIDNLGYSPASNSGYGTGWDSAANTYLGSNPMGSKDRSPASNSGNRTPWDFPATDSFRAAPMAINGEDFSFSSMAL</sequence>
<evidence type="ECO:0000256" key="2">
    <source>
        <dbReference type="ARBA" id="ARBA00023125"/>
    </source>
</evidence>
<feature type="domain" description="C2H2-type" evidence="8">
    <location>
        <begin position="268"/>
        <end position="298"/>
    </location>
</feature>
<dbReference type="GO" id="GO:0003677">
    <property type="term" value="F:DNA binding"/>
    <property type="evidence" value="ECO:0007669"/>
    <property type="project" value="UniProtKB-KW"/>
</dbReference>
<evidence type="ECO:0000259" key="7">
    <source>
        <dbReference type="PROSITE" id="PS50048"/>
    </source>
</evidence>
<feature type="compositionally biased region" description="Polar residues" evidence="6">
    <location>
        <begin position="14"/>
        <end position="34"/>
    </location>
</feature>
<dbReference type="InterPro" id="IPR013087">
    <property type="entry name" value="Znf_C2H2_type"/>
</dbReference>
<reference evidence="9" key="1">
    <citation type="submission" date="2020-02" db="EMBL/GenBank/DDBJ databases">
        <authorList>
            <person name="Palmer J.M."/>
        </authorList>
    </citation>
    <scope>NUCLEOTIDE SEQUENCE</scope>
    <source>
        <strain evidence="9">EPUS1.4</strain>
        <tissue evidence="9">Thallus</tissue>
    </source>
</reference>
<dbReference type="InterPro" id="IPR001138">
    <property type="entry name" value="Zn2Cys6_DnaBD"/>
</dbReference>
<keyword evidence="4" id="KW-0539">Nucleus</keyword>
<dbReference type="InterPro" id="IPR036864">
    <property type="entry name" value="Zn2-C6_fun-type_DNA-bd_sf"/>
</dbReference>
<accession>A0A8H7E757</accession>
<evidence type="ECO:0000259" key="8">
    <source>
        <dbReference type="PROSITE" id="PS50157"/>
    </source>
</evidence>
<dbReference type="SMART" id="SM00066">
    <property type="entry name" value="GAL4"/>
    <property type="match status" value="1"/>
</dbReference>
<comment type="caution">
    <text evidence="9">The sequence shown here is derived from an EMBL/GenBank/DDBJ whole genome shotgun (WGS) entry which is preliminary data.</text>
</comment>
<keyword evidence="2" id="KW-0238">DNA-binding</keyword>
<dbReference type="PROSITE" id="PS50157">
    <property type="entry name" value="ZINC_FINGER_C2H2_2"/>
    <property type="match status" value="1"/>
</dbReference>
<dbReference type="PROSITE" id="PS50048">
    <property type="entry name" value="ZN2_CY6_FUNGAL_2"/>
    <property type="match status" value="1"/>
</dbReference>
<dbReference type="CDD" id="cd00067">
    <property type="entry name" value="GAL4"/>
    <property type="match status" value="1"/>
</dbReference>
<organism evidence="9 10">
    <name type="scientific">Endocarpon pusillum</name>
    <dbReference type="NCBI Taxonomy" id="364733"/>
    <lineage>
        <taxon>Eukaryota</taxon>
        <taxon>Fungi</taxon>
        <taxon>Dikarya</taxon>
        <taxon>Ascomycota</taxon>
        <taxon>Pezizomycotina</taxon>
        <taxon>Eurotiomycetes</taxon>
        <taxon>Chaetothyriomycetidae</taxon>
        <taxon>Verrucariales</taxon>
        <taxon>Verrucariaceae</taxon>
        <taxon>Endocarpon</taxon>
    </lineage>
</organism>
<dbReference type="AlphaFoldDB" id="A0A8H7E757"/>
<evidence type="ECO:0000256" key="6">
    <source>
        <dbReference type="SAM" id="MobiDB-lite"/>
    </source>
</evidence>
<protein>
    <recommendedName>
        <fullName evidence="11">Zn(2)-C6 fungal-type domain-containing protein</fullName>
    </recommendedName>
</protein>
<feature type="region of interest" description="Disordered" evidence="6">
    <location>
        <begin position="396"/>
        <end position="418"/>
    </location>
</feature>
<dbReference type="GO" id="GO:0008270">
    <property type="term" value="F:zinc ion binding"/>
    <property type="evidence" value="ECO:0007669"/>
    <property type="project" value="UniProtKB-KW"/>
</dbReference>
<keyword evidence="1" id="KW-0805">Transcription regulation</keyword>
<dbReference type="SUPFAM" id="SSF57701">
    <property type="entry name" value="Zn2/Cys6 DNA-binding domain"/>
    <property type="match status" value="1"/>
</dbReference>
<name>A0A8H7E757_9EURO</name>
<dbReference type="OrthoDB" id="4159781at2759"/>
<evidence type="ECO:0000313" key="10">
    <source>
        <dbReference type="Proteomes" id="UP000606974"/>
    </source>
</evidence>
<dbReference type="PANTHER" id="PTHR47657">
    <property type="entry name" value="STEROL REGULATORY ELEMENT-BINDING PROTEIN ECM22"/>
    <property type="match status" value="1"/>
</dbReference>
<feature type="domain" description="Zn(2)-C6 fungal-type" evidence="7">
    <location>
        <begin position="94"/>
        <end position="124"/>
    </location>
</feature>
<dbReference type="PROSITE" id="PS00463">
    <property type="entry name" value="ZN2_CY6_FUNGAL_1"/>
    <property type="match status" value="1"/>
</dbReference>
<dbReference type="GO" id="GO:0000981">
    <property type="term" value="F:DNA-binding transcription factor activity, RNA polymerase II-specific"/>
    <property type="evidence" value="ECO:0007669"/>
    <property type="project" value="InterPro"/>
</dbReference>
<evidence type="ECO:0008006" key="11">
    <source>
        <dbReference type="Google" id="ProtNLM"/>
    </source>
</evidence>
<evidence type="ECO:0000256" key="4">
    <source>
        <dbReference type="ARBA" id="ARBA00023242"/>
    </source>
</evidence>
<keyword evidence="10" id="KW-1185">Reference proteome</keyword>